<reference evidence="1 2" key="1">
    <citation type="submission" date="2016-08" db="EMBL/GenBank/DDBJ databases">
        <authorList>
            <person name="Loux V."/>
            <person name="Rue O."/>
        </authorList>
    </citation>
    <scope>NUCLEOTIDE SEQUENCE [LARGE SCALE GENOMIC DNA]</scope>
    <source>
        <strain evidence="1 2">WSBC_10311</strain>
    </source>
</reference>
<evidence type="ECO:0000313" key="2">
    <source>
        <dbReference type="Proteomes" id="UP000195728"/>
    </source>
</evidence>
<proteinExistence type="predicted"/>
<dbReference type="EMBL" id="FMBG01000012">
    <property type="protein sequence ID" value="SCC36234.1"/>
    <property type="molecule type" value="Genomic_DNA"/>
</dbReference>
<evidence type="ECO:0000313" key="1">
    <source>
        <dbReference type="EMBL" id="SCC36234.1"/>
    </source>
</evidence>
<gene>
    <name evidence="1" type="ORF">BC10311_02913</name>
</gene>
<sequence length="27" mass="3162">MDRGDRGKDTYIMMNPYTTPLKGDWAK</sequence>
<protein>
    <submittedName>
        <fullName evidence="1">Uncharacterized protein</fullName>
    </submittedName>
</protein>
<name>A0AB37YSE4_9BACI</name>
<dbReference type="Proteomes" id="UP000195728">
    <property type="component" value="Unassembled WGS sequence"/>
</dbReference>
<accession>A0AB37YSE4</accession>
<organism evidence="1 2">
    <name type="scientific">Bacillus wiedmannii</name>
    <dbReference type="NCBI Taxonomy" id="1890302"/>
    <lineage>
        <taxon>Bacteria</taxon>
        <taxon>Bacillati</taxon>
        <taxon>Bacillota</taxon>
        <taxon>Bacilli</taxon>
        <taxon>Bacillales</taxon>
        <taxon>Bacillaceae</taxon>
        <taxon>Bacillus</taxon>
        <taxon>Bacillus cereus group</taxon>
    </lineage>
</organism>
<comment type="caution">
    <text evidence="1">The sequence shown here is derived from an EMBL/GenBank/DDBJ whole genome shotgun (WGS) entry which is preliminary data.</text>
</comment>
<dbReference type="AlphaFoldDB" id="A0AB37YSE4"/>